<evidence type="ECO:0000256" key="5">
    <source>
        <dbReference type="SAM" id="SignalP"/>
    </source>
</evidence>
<dbReference type="SUPFAM" id="SSF51905">
    <property type="entry name" value="FAD/NAD(P)-binding domain"/>
    <property type="match status" value="1"/>
</dbReference>
<feature type="chain" id="PRO_5037357254" evidence="5">
    <location>
        <begin position="23"/>
        <end position="445"/>
    </location>
</feature>
<accession>A0A917JLK6</accession>
<comment type="caution">
    <text evidence="8">The sequence shown here is derived from an EMBL/GenBank/DDBJ whole genome shotgun (WGS) entry which is preliminary data.</text>
</comment>
<dbReference type="EMBL" id="BMPZ01000001">
    <property type="protein sequence ID" value="GGI71180.1"/>
    <property type="molecule type" value="Genomic_DNA"/>
</dbReference>
<dbReference type="RefSeq" id="WP_188917579.1">
    <property type="nucleotide sequence ID" value="NZ_BMPZ01000001.1"/>
</dbReference>
<evidence type="ECO:0000256" key="4">
    <source>
        <dbReference type="ARBA" id="ARBA00023002"/>
    </source>
</evidence>
<evidence type="ECO:0000313" key="9">
    <source>
        <dbReference type="Proteomes" id="UP000613743"/>
    </source>
</evidence>
<feature type="domain" description="FAD/NAD(P)-binding" evidence="7">
    <location>
        <begin position="74"/>
        <end position="207"/>
    </location>
</feature>
<sequence length="445" mass="47404">MKKLKTALYVAAALAALSTSSAVVGSESLTGLQGERAQSYGSQWQHHEPAIVALEQDLKVRENALSKAPQSKTNIVVIGSGSAGFSAAVSARDAGAQVIMIDKKHVVEANDAVEAKLVEALADQSSNSAHWLASLGADLNQHMDDAGVCAHVMKVLHQNALERGVDLRMDTRGVEVLKDEDGRVRGVLVNEKNRGYYWIETDAVVLADEAKDGDALAKLDPKLKHLIATSHPEVHPTLSVQGGVMVTEAIRGSGAILVNREGKRFVNELATRDKAAAAILEQSGGSVFLVFDDSVRRSLKKIDNYIDLGVVSTESSLQALGASLGIDGKALQQSVALYNRHVGKGIDLEFDRLEDRRPDMTKTLKGKHFYAIEVSPGVHHTVGGVSIDAKAEILNAKTETIPGLYGASELAASLQNDQRPEGSLTADVVTFGKLAGEHAAAYSRL</sequence>
<dbReference type="InterPro" id="IPR023753">
    <property type="entry name" value="FAD/NAD-binding_dom"/>
</dbReference>
<evidence type="ECO:0000313" key="8">
    <source>
        <dbReference type="EMBL" id="GGI71180.1"/>
    </source>
</evidence>
<reference evidence="8" key="1">
    <citation type="journal article" date="2014" name="Int. J. Syst. Evol. Microbiol.">
        <title>Complete genome sequence of Corynebacterium casei LMG S-19264T (=DSM 44701T), isolated from a smear-ripened cheese.</title>
        <authorList>
            <consortium name="US DOE Joint Genome Institute (JGI-PGF)"/>
            <person name="Walter F."/>
            <person name="Albersmeier A."/>
            <person name="Kalinowski J."/>
            <person name="Ruckert C."/>
        </authorList>
    </citation>
    <scope>NUCLEOTIDE SEQUENCE</scope>
    <source>
        <strain evidence="8">JCM 30804</strain>
    </source>
</reference>
<evidence type="ECO:0000256" key="3">
    <source>
        <dbReference type="ARBA" id="ARBA00022827"/>
    </source>
</evidence>
<dbReference type="Pfam" id="PF07992">
    <property type="entry name" value="Pyr_redox_2"/>
    <property type="match status" value="1"/>
</dbReference>
<proteinExistence type="predicted"/>
<keyword evidence="4" id="KW-0560">Oxidoreductase</keyword>
<evidence type="ECO:0000256" key="1">
    <source>
        <dbReference type="ARBA" id="ARBA00001974"/>
    </source>
</evidence>
<dbReference type="PANTHER" id="PTHR43400">
    <property type="entry name" value="FUMARATE REDUCTASE"/>
    <property type="match status" value="1"/>
</dbReference>
<gene>
    <name evidence="8" type="ORF">GCM10009332_05560</name>
</gene>
<dbReference type="InterPro" id="IPR027477">
    <property type="entry name" value="Succ_DH/fumarate_Rdtase_cat_sf"/>
</dbReference>
<dbReference type="GO" id="GO:0016491">
    <property type="term" value="F:oxidoreductase activity"/>
    <property type="evidence" value="ECO:0007669"/>
    <property type="project" value="UniProtKB-KW"/>
</dbReference>
<dbReference type="AlphaFoldDB" id="A0A917JLK6"/>
<protein>
    <submittedName>
        <fullName evidence="8">Fumarate reductase flavoprotein subunit</fullName>
    </submittedName>
</protein>
<evidence type="ECO:0000259" key="7">
    <source>
        <dbReference type="Pfam" id="PF07992"/>
    </source>
</evidence>
<keyword evidence="3" id="KW-0274">FAD</keyword>
<dbReference type="PANTHER" id="PTHR43400:SF7">
    <property type="entry name" value="FAD-DEPENDENT OXIDOREDUCTASE 2 FAD BINDING DOMAIN-CONTAINING PROTEIN"/>
    <property type="match status" value="1"/>
</dbReference>
<dbReference type="InterPro" id="IPR003953">
    <property type="entry name" value="FAD-dep_OxRdtase_2_FAD-bd"/>
</dbReference>
<dbReference type="InterPro" id="IPR036188">
    <property type="entry name" value="FAD/NAD-bd_sf"/>
</dbReference>
<dbReference type="Pfam" id="PF00890">
    <property type="entry name" value="FAD_binding_2"/>
    <property type="match status" value="1"/>
</dbReference>
<evidence type="ECO:0000256" key="2">
    <source>
        <dbReference type="ARBA" id="ARBA00022630"/>
    </source>
</evidence>
<dbReference type="Proteomes" id="UP000613743">
    <property type="component" value="Unassembled WGS sequence"/>
</dbReference>
<keyword evidence="2" id="KW-0285">Flavoprotein</keyword>
<reference evidence="8" key="2">
    <citation type="submission" date="2020-09" db="EMBL/GenBank/DDBJ databases">
        <authorList>
            <person name="Sun Q."/>
            <person name="Ohkuma M."/>
        </authorList>
    </citation>
    <scope>NUCLEOTIDE SEQUENCE</scope>
    <source>
        <strain evidence="8">JCM 30804</strain>
    </source>
</reference>
<keyword evidence="9" id="KW-1185">Reference proteome</keyword>
<keyword evidence="5" id="KW-0732">Signal</keyword>
<dbReference type="InterPro" id="IPR050315">
    <property type="entry name" value="FAD-oxidoreductase_2"/>
</dbReference>
<name>A0A917JLK6_9GAMM</name>
<feature type="signal peptide" evidence="5">
    <location>
        <begin position="1"/>
        <end position="22"/>
    </location>
</feature>
<comment type="cofactor">
    <cofactor evidence="1">
        <name>FAD</name>
        <dbReference type="ChEBI" id="CHEBI:57692"/>
    </cofactor>
</comment>
<evidence type="ECO:0000259" key="6">
    <source>
        <dbReference type="Pfam" id="PF00890"/>
    </source>
</evidence>
<dbReference type="Gene3D" id="3.90.700.10">
    <property type="entry name" value="Succinate dehydrogenase/fumarate reductase flavoprotein, catalytic domain"/>
    <property type="match status" value="1"/>
</dbReference>
<feature type="domain" description="FAD-dependent oxidoreductase 2 FAD-binding" evidence="6">
    <location>
        <begin position="229"/>
        <end position="416"/>
    </location>
</feature>
<organism evidence="8 9">
    <name type="scientific">Shewanella gelidii</name>
    <dbReference type="NCBI Taxonomy" id="1642821"/>
    <lineage>
        <taxon>Bacteria</taxon>
        <taxon>Pseudomonadati</taxon>
        <taxon>Pseudomonadota</taxon>
        <taxon>Gammaproteobacteria</taxon>
        <taxon>Alteromonadales</taxon>
        <taxon>Shewanellaceae</taxon>
        <taxon>Shewanella</taxon>
    </lineage>
</organism>
<dbReference type="SUPFAM" id="SSF56425">
    <property type="entry name" value="Succinate dehydrogenase/fumarate reductase flavoprotein, catalytic domain"/>
    <property type="match status" value="1"/>
</dbReference>
<dbReference type="Gene3D" id="3.50.50.60">
    <property type="entry name" value="FAD/NAD(P)-binding domain"/>
    <property type="match status" value="3"/>
</dbReference>